<evidence type="ECO:0000313" key="1">
    <source>
        <dbReference type="EMBL" id="PRQ33588.1"/>
    </source>
</evidence>
<name>A0A2P6QHD2_ROSCH</name>
<proteinExistence type="predicted"/>
<sequence>MENNLDNSIKIYNAHKNRKGRKLIQWKNLVGIPEQNGRKSCSYWIMRYMKEIVEDTNLEFATKWERRTNLVYTEKNIDEVRAEWAKHVINFAQL</sequence>
<dbReference type="Proteomes" id="UP000238479">
    <property type="component" value="Chromosome 5"/>
</dbReference>
<keyword evidence="2" id="KW-1185">Reference proteome</keyword>
<dbReference type="Gramene" id="PRQ33588">
    <property type="protein sequence ID" value="PRQ33588"/>
    <property type="gene ID" value="RchiOBHm_Chr5g0059281"/>
</dbReference>
<gene>
    <name evidence="1" type="ORF">RchiOBHm_Chr5g0059281</name>
</gene>
<accession>A0A2P6QHD2</accession>
<dbReference type="EMBL" id="PDCK01000043">
    <property type="protein sequence ID" value="PRQ33588.1"/>
    <property type="molecule type" value="Genomic_DNA"/>
</dbReference>
<dbReference type="InterPro" id="IPR038765">
    <property type="entry name" value="Papain-like_cys_pep_sf"/>
</dbReference>
<reference evidence="1 2" key="1">
    <citation type="journal article" date="2018" name="Nat. Genet.">
        <title>The Rosa genome provides new insights in the design of modern roses.</title>
        <authorList>
            <person name="Bendahmane M."/>
        </authorList>
    </citation>
    <scope>NUCLEOTIDE SEQUENCE [LARGE SCALE GENOMIC DNA]</scope>
    <source>
        <strain evidence="2">cv. Old Blush</strain>
    </source>
</reference>
<comment type="caution">
    <text evidence="1">The sequence shown here is derived from an EMBL/GenBank/DDBJ whole genome shotgun (WGS) entry which is preliminary data.</text>
</comment>
<evidence type="ECO:0000313" key="2">
    <source>
        <dbReference type="Proteomes" id="UP000238479"/>
    </source>
</evidence>
<dbReference type="AlphaFoldDB" id="A0A2P6QHD2"/>
<protein>
    <submittedName>
        <fullName evidence="1">Uncharacterized protein</fullName>
    </submittedName>
</protein>
<dbReference type="SUPFAM" id="SSF54001">
    <property type="entry name" value="Cysteine proteinases"/>
    <property type="match status" value="1"/>
</dbReference>
<organism evidence="1 2">
    <name type="scientific">Rosa chinensis</name>
    <name type="common">China rose</name>
    <dbReference type="NCBI Taxonomy" id="74649"/>
    <lineage>
        <taxon>Eukaryota</taxon>
        <taxon>Viridiplantae</taxon>
        <taxon>Streptophyta</taxon>
        <taxon>Embryophyta</taxon>
        <taxon>Tracheophyta</taxon>
        <taxon>Spermatophyta</taxon>
        <taxon>Magnoliopsida</taxon>
        <taxon>eudicotyledons</taxon>
        <taxon>Gunneridae</taxon>
        <taxon>Pentapetalae</taxon>
        <taxon>rosids</taxon>
        <taxon>fabids</taxon>
        <taxon>Rosales</taxon>
        <taxon>Rosaceae</taxon>
        <taxon>Rosoideae</taxon>
        <taxon>Rosoideae incertae sedis</taxon>
        <taxon>Rosa</taxon>
    </lineage>
</organism>